<accession>A0ABU9BGP2</accession>
<organism evidence="4 5">
    <name type="scientific">Pseudaquabacterium rugosum</name>
    <dbReference type="NCBI Taxonomy" id="2984194"/>
    <lineage>
        <taxon>Bacteria</taxon>
        <taxon>Pseudomonadati</taxon>
        <taxon>Pseudomonadota</taxon>
        <taxon>Betaproteobacteria</taxon>
        <taxon>Burkholderiales</taxon>
        <taxon>Sphaerotilaceae</taxon>
        <taxon>Pseudaquabacterium</taxon>
    </lineage>
</organism>
<reference evidence="4 5" key="1">
    <citation type="submission" date="2024-04" db="EMBL/GenBank/DDBJ databases">
        <title>Novel species of the genus Ideonella isolated from streams.</title>
        <authorList>
            <person name="Lu H."/>
        </authorList>
    </citation>
    <scope>NUCLEOTIDE SEQUENCE [LARGE SCALE GENOMIC DNA]</scope>
    <source>
        <strain evidence="4 5">BYS139W</strain>
    </source>
</reference>
<dbReference type="Proteomes" id="UP001368500">
    <property type="component" value="Unassembled WGS sequence"/>
</dbReference>
<sequence>MAPPRALADLPPAQQALILPFEDWLAHAQQIRQLSRPGSLAVYQAMWWALSQWAAGQQPAPGVMQLDAVLLLRYLDSRQGMAGPDEPLTLRYRARLLGLVQRVQAHQAARLEQLSPPGVADLMRRDPALRESQRSAAQEPPDYLPHDDCLRLTQWLQACADEVHLPPAGRRSAAAPLPERWQSLRDATACALQLLAGLGPGAVRALRVTDVDCRAASLHPLRIQVPADGSMPAYEVPLDEPLATALLAHWLQRRAREGLGGDGLFPSTRSGKPWGKVAQFTAGRRVLTAAGIARQDGGSFRLRHTWALQRLRGGWPPEQLARRLGIIDPGVMARYRRLLDEAPAELPPPRPLPGPSAEGLPPASPEAPDLPGPPTAPDAPIGEAAAPGAG</sequence>
<evidence type="ECO:0000313" key="5">
    <source>
        <dbReference type="Proteomes" id="UP001368500"/>
    </source>
</evidence>
<evidence type="ECO:0000256" key="1">
    <source>
        <dbReference type="ARBA" id="ARBA00023172"/>
    </source>
</evidence>
<keyword evidence="1" id="KW-0233">DNA recombination</keyword>
<protein>
    <submittedName>
        <fullName evidence="4">Site-specific integrase</fullName>
    </submittedName>
</protein>
<feature type="compositionally biased region" description="Pro residues" evidence="2">
    <location>
        <begin position="362"/>
        <end position="377"/>
    </location>
</feature>
<keyword evidence="5" id="KW-1185">Reference proteome</keyword>
<comment type="caution">
    <text evidence="4">The sequence shown here is derived from an EMBL/GenBank/DDBJ whole genome shotgun (WGS) entry which is preliminary data.</text>
</comment>
<dbReference type="PROSITE" id="PS51898">
    <property type="entry name" value="TYR_RECOMBINASE"/>
    <property type="match status" value="1"/>
</dbReference>
<dbReference type="InterPro" id="IPR002104">
    <property type="entry name" value="Integrase_catalytic"/>
</dbReference>
<dbReference type="SUPFAM" id="SSF56349">
    <property type="entry name" value="DNA breaking-rejoining enzymes"/>
    <property type="match status" value="1"/>
</dbReference>
<evidence type="ECO:0000256" key="2">
    <source>
        <dbReference type="SAM" id="MobiDB-lite"/>
    </source>
</evidence>
<evidence type="ECO:0000259" key="3">
    <source>
        <dbReference type="PROSITE" id="PS51898"/>
    </source>
</evidence>
<feature type="region of interest" description="Disordered" evidence="2">
    <location>
        <begin position="343"/>
        <end position="390"/>
    </location>
</feature>
<feature type="compositionally biased region" description="Pro residues" evidence="2">
    <location>
        <begin position="345"/>
        <end position="354"/>
    </location>
</feature>
<dbReference type="CDD" id="cd00397">
    <property type="entry name" value="DNA_BRE_C"/>
    <property type="match status" value="1"/>
</dbReference>
<dbReference type="Gene3D" id="1.10.443.10">
    <property type="entry name" value="Intergrase catalytic core"/>
    <property type="match status" value="1"/>
</dbReference>
<dbReference type="RefSeq" id="WP_341376909.1">
    <property type="nucleotide sequence ID" value="NZ_JBBUTF010000041.1"/>
</dbReference>
<dbReference type="InterPro" id="IPR011010">
    <property type="entry name" value="DNA_brk_join_enz"/>
</dbReference>
<dbReference type="Pfam" id="PF00589">
    <property type="entry name" value="Phage_integrase"/>
    <property type="match status" value="1"/>
</dbReference>
<evidence type="ECO:0000313" key="4">
    <source>
        <dbReference type="EMBL" id="MEK8029124.1"/>
    </source>
</evidence>
<proteinExistence type="predicted"/>
<feature type="domain" description="Tyr recombinase" evidence="3">
    <location>
        <begin position="139"/>
        <end position="348"/>
    </location>
</feature>
<feature type="compositionally biased region" description="Low complexity" evidence="2">
    <location>
        <begin position="378"/>
        <end position="390"/>
    </location>
</feature>
<name>A0ABU9BGP2_9BURK</name>
<dbReference type="InterPro" id="IPR013762">
    <property type="entry name" value="Integrase-like_cat_sf"/>
</dbReference>
<dbReference type="EMBL" id="JBBUTF010000041">
    <property type="protein sequence ID" value="MEK8029124.1"/>
    <property type="molecule type" value="Genomic_DNA"/>
</dbReference>
<gene>
    <name evidence="4" type="ORF">AACH11_24470</name>
</gene>